<keyword evidence="3" id="KW-0547">Nucleotide-binding</keyword>
<dbReference type="InterPro" id="IPR050108">
    <property type="entry name" value="CDK"/>
</dbReference>
<feature type="compositionally biased region" description="Acidic residues" evidence="6">
    <location>
        <begin position="110"/>
        <end position="128"/>
    </location>
</feature>
<organism evidence="8 9">
    <name type="scientific">Henosepilachna vigintioctopunctata</name>
    <dbReference type="NCBI Taxonomy" id="420089"/>
    <lineage>
        <taxon>Eukaryota</taxon>
        <taxon>Metazoa</taxon>
        <taxon>Ecdysozoa</taxon>
        <taxon>Arthropoda</taxon>
        <taxon>Hexapoda</taxon>
        <taxon>Insecta</taxon>
        <taxon>Pterygota</taxon>
        <taxon>Neoptera</taxon>
        <taxon>Endopterygota</taxon>
        <taxon>Coleoptera</taxon>
        <taxon>Polyphaga</taxon>
        <taxon>Cucujiformia</taxon>
        <taxon>Coccinelloidea</taxon>
        <taxon>Coccinellidae</taxon>
        <taxon>Epilachninae</taxon>
        <taxon>Epilachnini</taxon>
        <taxon>Henosepilachna</taxon>
    </lineage>
</organism>
<dbReference type="PANTHER" id="PTHR24056">
    <property type="entry name" value="CELL DIVISION PROTEIN KINASE"/>
    <property type="match status" value="1"/>
</dbReference>
<comment type="caution">
    <text evidence="8">The sequence shown here is derived from an EMBL/GenBank/DDBJ whole genome shotgun (WGS) entry which is preliminary data.</text>
</comment>
<dbReference type="InterPro" id="IPR011009">
    <property type="entry name" value="Kinase-like_dom_sf"/>
</dbReference>
<evidence type="ECO:0000256" key="2">
    <source>
        <dbReference type="ARBA" id="ARBA00022679"/>
    </source>
</evidence>
<dbReference type="EMBL" id="JARQZJ010000016">
    <property type="protein sequence ID" value="KAK9873173.1"/>
    <property type="molecule type" value="Genomic_DNA"/>
</dbReference>
<protein>
    <recommendedName>
        <fullName evidence="7">Protein kinase domain-containing protein</fullName>
    </recommendedName>
</protein>
<dbReference type="SUPFAM" id="SSF56112">
    <property type="entry name" value="Protein kinase-like (PK-like)"/>
    <property type="match status" value="2"/>
</dbReference>
<evidence type="ECO:0000256" key="3">
    <source>
        <dbReference type="ARBA" id="ARBA00022741"/>
    </source>
</evidence>
<evidence type="ECO:0000259" key="7">
    <source>
        <dbReference type="PROSITE" id="PS50011"/>
    </source>
</evidence>
<keyword evidence="2" id="KW-0808">Transferase</keyword>
<dbReference type="AlphaFoldDB" id="A0AAW1TS60"/>
<dbReference type="GO" id="GO:0005524">
    <property type="term" value="F:ATP binding"/>
    <property type="evidence" value="ECO:0007669"/>
    <property type="project" value="UniProtKB-KW"/>
</dbReference>
<reference evidence="8 9" key="1">
    <citation type="submission" date="2023-03" db="EMBL/GenBank/DDBJ databases">
        <title>Genome insight into feeding habits of ladybird beetles.</title>
        <authorList>
            <person name="Li H.-S."/>
            <person name="Huang Y.-H."/>
            <person name="Pang H."/>
        </authorList>
    </citation>
    <scope>NUCLEOTIDE SEQUENCE [LARGE SCALE GENOMIC DNA]</scope>
    <source>
        <strain evidence="8">SYSU_2023b</strain>
        <tissue evidence="8">Whole body</tissue>
    </source>
</reference>
<keyword evidence="4" id="KW-0418">Kinase</keyword>
<dbReference type="Proteomes" id="UP001431783">
    <property type="component" value="Unassembled WGS sequence"/>
</dbReference>
<evidence type="ECO:0000256" key="5">
    <source>
        <dbReference type="ARBA" id="ARBA00022840"/>
    </source>
</evidence>
<feature type="region of interest" description="Disordered" evidence="6">
    <location>
        <begin position="220"/>
        <end position="252"/>
    </location>
</feature>
<keyword evidence="5" id="KW-0067">ATP-binding</keyword>
<dbReference type="Gene3D" id="1.10.510.10">
    <property type="entry name" value="Transferase(Phosphotransferase) domain 1"/>
    <property type="match status" value="3"/>
</dbReference>
<dbReference type="InterPro" id="IPR000719">
    <property type="entry name" value="Prot_kinase_dom"/>
</dbReference>
<accession>A0AAW1TS60</accession>
<dbReference type="PANTHER" id="PTHR24056:SF107">
    <property type="entry name" value="CYCLIN-DEPENDENT KINASE 11A-RELATED"/>
    <property type="match status" value="1"/>
</dbReference>
<gene>
    <name evidence="8" type="ORF">WA026_021406</name>
</gene>
<dbReference type="GO" id="GO:0007346">
    <property type="term" value="P:regulation of mitotic cell cycle"/>
    <property type="evidence" value="ECO:0007669"/>
    <property type="project" value="TreeGrafter"/>
</dbReference>
<evidence type="ECO:0000256" key="6">
    <source>
        <dbReference type="SAM" id="MobiDB-lite"/>
    </source>
</evidence>
<evidence type="ECO:0000313" key="8">
    <source>
        <dbReference type="EMBL" id="KAK9873173.1"/>
    </source>
</evidence>
<name>A0AAW1TS60_9CUCU</name>
<dbReference type="GO" id="GO:0005634">
    <property type="term" value="C:nucleus"/>
    <property type="evidence" value="ECO:0007669"/>
    <property type="project" value="TreeGrafter"/>
</dbReference>
<proteinExistence type="predicted"/>
<evidence type="ECO:0000313" key="9">
    <source>
        <dbReference type="Proteomes" id="UP001431783"/>
    </source>
</evidence>
<evidence type="ECO:0000256" key="4">
    <source>
        <dbReference type="ARBA" id="ARBA00022777"/>
    </source>
</evidence>
<dbReference type="PROSITE" id="PS50011">
    <property type="entry name" value="PROTEIN_KINASE_DOM"/>
    <property type="match status" value="1"/>
</dbReference>
<sequence>MNLICALPLYHDVLRMVCLTRNPGVQVATCRFKSCGFQEGKNPTETEVGPQMEPDPEPEVETEVEPPNVNIEAEWNEVTRQLPSENPLRFEEFALVDEGVAVTGTMTDDDILDSFTNDEDAASDEDHEEKEPADVTSKEARATALGTPSEAVWPGYNELPIVRKTNFVQFSSSMVRSIFEPLTDSGFDLVTRMLTYDPNRRITAKQALQHTFFGEENVLEKPSTESDHREKKIPIKRKLEDAESQPDEMVPKKLGAPSEAVWHGYNELPIVRKTNFVHFLSSNVRSIFGPLTHSGFDLVTKMLTHDPGRRNMEKHALQHTLFKVESLPAIPSTALKSSSFSIINDGVPKIRDCGNPSEFAPTTKSLFTNGCPALVKSPAVLHSHGKYGVPIDMWSISCILAEISLMGAPSNSELDQIHKIFKVA</sequence>
<keyword evidence="1" id="KW-0723">Serine/threonine-protein kinase</keyword>
<feature type="compositionally biased region" description="Basic and acidic residues" evidence="6">
    <location>
        <begin position="129"/>
        <end position="141"/>
    </location>
</feature>
<feature type="region of interest" description="Disordered" evidence="6">
    <location>
        <begin position="40"/>
        <end position="62"/>
    </location>
</feature>
<feature type="compositionally biased region" description="Basic and acidic residues" evidence="6">
    <location>
        <begin position="220"/>
        <end position="241"/>
    </location>
</feature>
<feature type="domain" description="Protein kinase" evidence="7">
    <location>
        <begin position="1"/>
        <end position="213"/>
    </location>
</feature>
<dbReference type="GO" id="GO:0004674">
    <property type="term" value="F:protein serine/threonine kinase activity"/>
    <property type="evidence" value="ECO:0007669"/>
    <property type="project" value="UniProtKB-KW"/>
</dbReference>
<evidence type="ECO:0000256" key="1">
    <source>
        <dbReference type="ARBA" id="ARBA00022527"/>
    </source>
</evidence>
<feature type="region of interest" description="Disordered" evidence="6">
    <location>
        <begin position="110"/>
        <end position="145"/>
    </location>
</feature>
<keyword evidence="9" id="KW-1185">Reference proteome</keyword>